<evidence type="ECO:0000313" key="2">
    <source>
        <dbReference type="EMBL" id="CAF1159192.1"/>
    </source>
</evidence>
<comment type="caution">
    <text evidence="2">The sequence shown here is derived from an EMBL/GenBank/DDBJ whole genome shotgun (WGS) entry which is preliminary data.</text>
</comment>
<dbReference type="SUPFAM" id="SSF48452">
    <property type="entry name" value="TPR-like"/>
    <property type="match status" value="1"/>
</dbReference>
<protein>
    <submittedName>
        <fullName evidence="2">Uncharacterized protein</fullName>
    </submittedName>
</protein>
<feature type="region of interest" description="Disordered" evidence="1">
    <location>
        <begin position="131"/>
        <end position="153"/>
    </location>
</feature>
<feature type="compositionally biased region" description="Polar residues" evidence="1">
    <location>
        <begin position="7"/>
        <end position="27"/>
    </location>
</feature>
<dbReference type="InterPro" id="IPR011990">
    <property type="entry name" value="TPR-like_helical_dom_sf"/>
</dbReference>
<dbReference type="Gene3D" id="1.25.40.10">
    <property type="entry name" value="Tetratricopeptide repeat domain"/>
    <property type="match status" value="1"/>
</dbReference>
<evidence type="ECO:0000313" key="3">
    <source>
        <dbReference type="Proteomes" id="UP000663828"/>
    </source>
</evidence>
<proteinExistence type="predicted"/>
<gene>
    <name evidence="2" type="ORF">XAT740_LOCUS21386</name>
</gene>
<dbReference type="EMBL" id="CAJNOR010001534">
    <property type="protein sequence ID" value="CAF1159192.1"/>
    <property type="molecule type" value="Genomic_DNA"/>
</dbReference>
<name>A0A814TG78_ADIRI</name>
<feature type="region of interest" description="Disordered" evidence="1">
    <location>
        <begin position="1"/>
        <end position="32"/>
    </location>
</feature>
<evidence type="ECO:0000256" key="1">
    <source>
        <dbReference type="SAM" id="MobiDB-lite"/>
    </source>
</evidence>
<keyword evidence="3" id="KW-1185">Reference proteome</keyword>
<sequence length="856" mass="99118">MIGNIKRSYSSANCTTDADQCTSSSKISNKKGEVDDHSYYDQLSKFVIPNQSFSQPRKTNNVIDILHERSADLDMEIEDDSPVGTPTHVGKTGQIAWSRRYQRHLIPRRSAALSGIDSRERVYSNGERFLRHSMKRSHSQYKQSELSHSEGSKSYYSKSFRRSCSSGSANKILKSQHSHPMSNTMYDYHMGHESSRYSCTSDGLVGEKQDDATDGMIIKSSHNHREYVLIAYISTKQAPLPCISTQFNVISFDDDLKCISELLSIMSKHIYFIVPLLIAKYIVPLIHDHPFLEHIYIYTVNNDTQPSWTKSFSKVRRIWNSILDLDEQVHIDICLGSPDLSYRPTSWATLFHKICSQRPNENAHKYSIFDDDYNKDFEQVTLATLKCNNLVLPKEIQNMFLLKDFHNVDQYEKFVQEENRPVFLITSDECIPSMNKLQALYIWSESRTRFPSQSQHPRTHGTFTDATILYSRLLNDISFYRKAKTSGISFATFPSIDMSQLILPQLNEQMARFLKNYLLSIILPEISELTDSFTHSKIKSLEDIQYCLRVIHGQQIAHLLPNLLELHKRIPNRYNEETISPQTVYHADIISAEDLQTLRQNCDNLINTDSYILVISDLAAVRRLARRIAKSGSSAVLFEIQITQTTKLFYSYDNNSFLFPVGCTFRIRSINQALDGVWYVRLIHTIDKDLQIIKEQLQYEVGHQLNPLIFGHFLSALSWHKEANNYYEFWLDILKSDHRHRYAIHYYYGILLKCAREHRDAVNQLRQALACGKPMIEIAKAHEPWSEEMQESIENSVVDKSIVLGSIADMHYAQNNQKEALQLYETGLVLTVDQRYRRHFQKRIDILKHLLNPSTI</sequence>
<dbReference type="Proteomes" id="UP000663828">
    <property type="component" value="Unassembled WGS sequence"/>
</dbReference>
<organism evidence="2 3">
    <name type="scientific">Adineta ricciae</name>
    <name type="common">Rotifer</name>
    <dbReference type="NCBI Taxonomy" id="249248"/>
    <lineage>
        <taxon>Eukaryota</taxon>
        <taxon>Metazoa</taxon>
        <taxon>Spiralia</taxon>
        <taxon>Gnathifera</taxon>
        <taxon>Rotifera</taxon>
        <taxon>Eurotatoria</taxon>
        <taxon>Bdelloidea</taxon>
        <taxon>Adinetida</taxon>
        <taxon>Adinetidae</taxon>
        <taxon>Adineta</taxon>
    </lineage>
</organism>
<reference evidence="2" key="1">
    <citation type="submission" date="2021-02" db="EMBL/GenBank/DDBJ databases">
        <authorList>
            <person name="Nowell W R."/>
        </authorList>
    </citation>
    <scope>NUCLEOTIDE SEQUENCE</scope>
</reference>
<dbReference type="AlphaFoldDB" id="A0A814TG78"/>
<accession>A0A814TG78</accession>